<gene>
    <name evidence="2" type="ORF">FH972_009620</name>
</gene>
<evidence type="ECO:0000313" key="2">
    <source>
        <dbReference type="EMBL" id="KAE8036992.1"/>
    </source>
</evidence>
<dbReference type="AlphaFoldDB" id="A0A660KKW9"/>
<name>A0A660KKW9_9ROSI</name>
<reference evidence="2 3" key="1">
    <citation type="submission" date="2019-06" db="EMBL/GenBank/DDBJ databases">
        <title>A chromosomal-level reference genome of Carpinus fangiana (Coryloideae, Betulaceae).</title>
        <authorList>
            <person name="Yang X."/>
            <person name="Wang Z."/>
            <person name="Zhang L."/>
            <person name="Hao G."/>
            <person name="Liu J."/>
            <person name="Yang Y."/>
        </authorList>
    </citation>
    <scope>NUCLEOTIDE SEQUENCE [LARGE SCALE GENOMIC DNA]</scope>
    <source>
        <strain evidence="2">Cfa_2016G</strain>
        <tissue evidence="2">Leaf</tissue>
    </source>
</reference>
<dbReference type="EMBL" id="CM017324">
    <property type="protein sequence ID" value="KAE8036992.1"/>
    <property type="molecule type" value="Genomic_DNA"/>
</dbReference>
<keyword evidence="3" id="KW-1185">Reference proteome</keyword>
<dbReference type="Proteomes" id="UP000327013">
    <property type="component" value="Chromosome 4"/>
</dbReference>
<feature type="compositionally biased region" description="Basic and acidic residues" evidence="1">
    <location>
        <begin position="1"/>
        <end position="16"/>
    </location>
</feature>
<sequence>MKRRLVGDHEEEEHKQGCHTPRRSSGPVKRIPLRERYKKRNTAGGQAVDKYQQEQGEKHAEELNLSDEILEHGLIVNVPCEAHDEEEYENEEAEVDGEREVV</sequence>
<accession>A0A660KKW9</accession>
<evidence type="ECO:0000313" key="3">
    <source>
        <dbReference type="Proteomes" id="UP000327013"/>
    </source>
</evidence>
<proteinExistence type="predicted"/>
<organism evidence="2 3">
    <name type="scientific">Carpinus fangiana</name>
    <dbReference type="NCBI Taxonomy" id="176857"/>
    <lineage>
        <taxon>Eukaryota</taxon>
        <taxon>Viridiplantae</taxon>
        <taxon>Streptophyta</taxon>
        <taxon>Embryophyta</taxon>
        <taxon>Tracheophyta</taxon>
        <taxon>Spermatophyta</taxon>
        <taxon>Magnoliopsida</taxon>
        <taxon>eudicotyledons</taxon>
        <taxon>Gunneridae</taxon>
        <taxon>Pentapetalae</taxon>
        <taxon>rosids</taxon>
        <taxon>fabids</taxon>
        <taxon>Fagales</taxon>
        <taxon>Betulaceae</taxon>
        <taxon>Carpinus</taxon>
    </lineage>
</organism>
<feature type="region of interest" description="Disordered" evidence="1">
    <location>
        <begin position="1"/>
        <end position="58"/>
    </location>
</feature>
<protein>
    <submittedName>
        <fullName evidence="2">Uncharacterized protein</fullName>
    </submittedName>
</protein>
<evidence type="ECO:0000256" key="1">
    <source>
        <dbReference type="SAM" id="MobiDB-lite"/>
    </source>
</evidence>